<evidence type="ECO:0000313" key="3">
    <source>
        <dbReference type="Proteomes" id="UP000077405"/>
    </source>
</evidence>
<evidence type="ECO:0000259" key="1">
    <source>
        <dbReference type="Pfam" id="PF14690"/>
    </source>
</evidence>
<geneLocation type="plasmid" evidence="2 3">
    <name>pYZ4</name>
</geneLocation>
<gene>
    <name evidence="2" type="ORF">A6A40_23550</name>
</gene>
<dbReference type="InterPro" id="IPR029261">
    <property type="entry name" value="Transposase_Znf"/>
</dbReference>
<dbReference type="OrthoDB" id="46712at2"/>
<dbReference type="AlphaFoldDB" id="A0A2R4VUA4"/>
<dbReference type="KEGG" id="ahu:A6A40_23550"/>
<evidence type="ECO:0000313" key="2">
    <source>
        <dbReference type="EMBL" id="AWB08026.1"/>
    </source>
</evidence>
<keyword evidence="2" id="KW-0614">Plasmid</keyword>
<organism evidence="2 3">
    <name type="scientific">Azospirillum humicireducens</name>
    <dbReference type="NCBI Taxonomy" id="1226968"/>
    <lineage>
        <taxon>Bacteria</taxon>
        <taxon>Pseudomonadati</taxon>
        <taxon>Pseudomonadota</taxon>
        <taxon>Alphaproteobacteria</taxon>
        <taxon>Rhodospirillales</taxon>
        <taxon>Azospirillaceae</taxon>
        <taxon>Azospirillum</taxon>
    </lineage>
</organism>
<proteinExistence type="predicted"/>
<sequence>MSPALGGITPDQAELRAVLNRRPFCRGKVILADNRRGSAHCPHCGAVSRVVHSRYRRSPADLPAFGHELRVALLVRRFHCRQAMPQTHVCRAFCRRCHASRPMCPAASR</sequence>
<feature type="domain" description="Transposase IS204/IS1001/IS1096/IS1165 zinc-finger" evidence="1">
    <location>
        <begin position="39"/>
        <end position="81"/>
    </location>
</feature>
<name>A0A2R4VUA4_9PROT</name>
<dbReference type="EMBL" id="CP028905">
    <property type="protein sequence ID" value="AWB08026.1"/>
    <property type="molecule type" value="Genomic_DNA"/>
</dbReference>
<keyword evidence="3" id="KW-1185">Reference proteome</keyword>
<dbReference type="Proteomes" id="UP000077405">
    <property type="component" value="Plasmid pYZ4"/>
</dbReference>
<dbReference type="RefSeq" id="WP_108548301.1">
    <property type="nucleotide sequence ID" value="NZ_CP028905.1"/>
</dbReference>
<protein>
    <recommendedName>
        <fullName evidence="1">Transposase IS204/IS1001/IS1096/IS1165 zinc-finger domain-containing protein</fullName>
    </recommendedName>
</protein>
<accession>A0A2R4VUA4</accession>
<reference evidence="2 3" key="1">
    <citation type="submission" date="2018-04" db="EMBL/GenBank/DDBJ databases">
        <title>Complete genome sequence of the nitrogen-fixing bacterium Azospirillum humicireducens type strain SgZ-5.</title>
        <authorList>
            <person name="Yu Z."/>
        </authorList>
    </citation>
    <scope>NUCLEOTIDE SEQUENCE [LARGE SCALE GENOMIC DNA]</scope>
    <source>
        <strain evidence="2 3">SgZ-5</strain>
        <plasmid evidence="2 3">pYZ4</plasmid>
    </source>
</reference>
<dbReference type="Pfam" id="PF14690">
    <property type="entry name" value="Zn_ribbon_ISL3"/>
    <property type="match status" value="1"/>
</dbReference>